<organism evidence="1 2">
    <name type="scientific">Scylla paramamosain</name>
    <name type="common">Mud crab</name>
    <dbReference type="NCBI Taxonomy" id="85552"/>
    <lineage>
        <taxon>Eukaryota</taxon>
        <taxon>Metazoa</taxon>
        <taxon>Ecdysozoa</taxon>
        <taxon>Arthropoda</taxon>
        <taxon>Crustacea</taxon>
        <taxon>Multicrustacea</taxon>
        <taxon>Malacostraca</taxon>
        <taxon>Eumalacostraca</taxon>
        <taxon>Eucarida</taxon>
        <taxon>Decapoda</taxon>
        <taxon>Pleocyemata</taxon>
        <taxon>Brachyura</taxon>
        <taxon>Eubrachyura</taxon>
        <taxon>Portunoidea</taxon>
        <taxon>Portunidae</taxon>
        <taxon>Portuninae</taxon>
        <taxon>Scylla</taxon>
    </lineage>
</organism>
<proteinExistence type="predicted"/>
<dbReference type="AlphaFoldDB" id="A0AAW0TI47"/>
<sequence>MPRKFISKGIHQTDCTSLEEAFNYRVETKRCIRAACNRFGVKVMILQAFMEWHQELTLKSPEGLSIARAIAFNRTSVKAFFDAYTSAMEKYSFTPDSIFNLVESSLSAIMKPMKVVCEKGQPVASQISRELLWGL</sequence>
<name>A0AAW0TI47_SCYPA</name>
<evidence type="ECO:0000313" key="1">
    <source>
        <dbReference type="EMBL" id="KAK8387031.1"/>
    </source>
</evidence>
<dbReference type="Proteomes" id="UP001487740">
    <property type="component" value="Unassembled WGS sequence"/>
</dbReference>
<accession>A0AAW0TI47</accession>
<keyword evidence="2" id="KW-1185">Reference proteome</keyword>
<evidence type="ECO:0000313" key="2">
    <source>
        <dbReference type="Proteomes" id="UP001487740"/>
    </source>
</evidence>
<gene>
    <name evidence="1" type="ORF">O3P69_017999</name>
</gene>
<reference evidence="1 2" key="1">
    <citation type="submission" date="2023-03" db="EMBL/GenBank/DDBJ databases">
        <title>High-quality genome of Scylla paramamosain provides insights in environmental adaptation.</title>
        <authorList>
            <person name="Zhang L."/>
        </authorList>
    </citation>
    <scope>NUCLEOTIDE SEQUENCE [LARGE SCALE GENOMIC DNA]</scope>
    <source>
        <strain evidence="1">LZ_2023a</strain>
        <tissue evidence="1">Muscle</tissue>
    </source>
</reference>
<comment type="caution">
    <text evidence="1">The sequence shown here is derived from an EMBL/GenBank/DDBJ whole genome shotgun (WGS) entry which is preliminary data.</text>
</comment>
<protein>
    <submittedName>
        <fullName evidence="1">Uncharacterized protein</fullName>
    </submittedName>
</protein>
<dbReference type="EMBL" id="JARAKH010000030">
    <property type="protein sequence ID" value="KAK8387031.1"/>
    <property type="molecule type" value="Genomic_DNA"/>
</dbReference>